<evidence type="ECO:0000256" key="5">
    <source>
        <dbReference type="ARBA" id="ARBA00022989"/>
    </source>
</evidence>
<dbReference type="Pfam" id="PF07681">
    <property type="entry name" value="DoxX"/>
    <property type="match status" value="1"/>
</dbReference>
<comment type="subcellular location">
    <subcellularLocation>
        <location evidence="1">Cell membrane</location>
        <topology evidence="1">Multi-pass membrane protein</topology>
    </subcellularLocation>
</comment>
<dbReference type="OrthoDB" id="280866at2"/>
<feature type="transmembrane region" description="Helical" evidence="7">
    <location>
        <begin position="104"/>
        <end position="125"/>
    </location>
</feature>
<dbReference type="EMBL" id="JNCA01000003">
    <property type="protein sequence ID" value="KDN56382.1"/>
    <property type="molecule type" value="Genomic_DNA"/>
</dbReference>
<keyword evidence="6 7" id="KW-0472">Membrane</keyword>
<name>A0A066WQR9_9FLAO</name>
<evidence type="ECO:0000313" key="8">
    <source>
        <dbReference type="EMBL" id="KDN56382.1"/>
    </source>
</evidence>
<keyword evidence="5 7" id="KW-1133">Transmembrane helix</keyword>
<dbReference type="InterPro" id="IPR051907">
    <property type="entry name" value="DoxX-like_oxidoreductase"/>
</dbReference>
<evidence type="ECO:0000256" key="7">
    <source>
        <dbReference type="SAM" id="Phobius"/>
    </source>
</evidence>
<dbReference type="Proteomes" id="UP000027064">
    <property type="component" value="Unassembled WGS sequence"/>
</dbReference>
<comment type="caution">
    <text evidence="8">The sequence shown here is derived from an EMBL/GenBank/DDBJ whole genome shotgun (WGS) entry which is preliminary data.</text>
</comment>
<evidence type="ECO:0000256" key="4">
    <source>
        <dbReference type="ARBA" id="ARBA00022692"/>
    </source>
</evidence>
<evidence type="ECO:0008006" key="10">
    <source>
        <dbReference type="Google" id="ProtNLM"/>
    </source>
</evidence>
<dbReference type="PATRIC" id="fig|1492738.3.peg.396"/>
<evidence type="ECO:0000256" key="1">
    <source>
        <dbReference type="ARBA" id="ARBA00004651"/>
    </source>
</evidence>
<dbReference type="GO" id="GO:0005886">
    <property type="term" value="C:plasma membrane"/>
    <property type="evidence" value="ECO:0007669"/>
    <property type="project" value="UniProtKB-SubCell"/>
</dbReference>
<protein>
    <recommendedName>
        <fullName evidence="10">DoxX family protein</fullName>
    </recommendedName>
</protein>
<dbReference type="RefSeq" id="WP_035657184.1">
    <property type="nucleotide sequence ID" value="NZ_JNCA01000003.1"/>
</dbReference>
<feature type="transmembrane region" description="Helical" evidence="7">
    <location>
        <begin position="46"/>
        <end position="66"/>
    </location>
</feature>
<gene>
    <name evidence="8" type="ORF">FEM21_04010</name>
</gene>
<organism evidence="8 9">
    <name type="scientific">Flavobacterium seoulense</name>
    <dbReference type="NCBI Taxonomy" id="1492738"/>
    <lineage>
        <taxon>Bacteria</taxon>
        <taxon>Pseudomonadati</taxon>
        <taxon>Bacteroidota</taxon>
        <taxon>Flavobacteriia</taxon>
        <taxon>Flavobacteriales</taxon>
        <taxon>Flavobacteriaceae</taxon>
        <taxon>Flavobacterium</taxon>
    </lineage>
</organism>
<dbReference type="PANTHER" id="PTHR33452:SF1">
    <property type="entry name" value="INNER MEMBRANE PROTEIN YPHA-RELATED"/>
    <property type="match status" value="1"/>
</dbReference>
<evidence type="ECO:0000256" key="2">
    <source>
        <dbReference type="ARBA" id="ARBA00006679"/>
    </source>
</evidence>
<feature type="transmembrane region" description="Helical" evidence="7">
    <location>
        <begin position="7"/>
        <end position="26"/>
    </location>
</feature>
<dbReference type="PANTHER" id="PTHR33452">
    <property type="entry name" value="OXIDOREDUCTASE CATD-RELATED"/>
    <property type="match status" value="1"/>
</dbReference>
<sequence>MNNNINLGLLILRLPIGGLMLLHGIAKFGHTAGIGGMLTEKGLPAFLSYGVYITEVLAPILILIGFRTRLASAVYVFGALFALFLAHSSELFELSEHGGWKLELLGLYIFGGLALFFTGGGKFAASTTNKWD</sequence>
<comment type="similarity">
    <text evidence="2">Belongs to the DoxX family.</text>
</comment>
<evidence type="ECO:0000313" key="9">
    <source>
        <dbReference type="Proteomes" id="UP000027064"/>
    </source>
</evidence>
<proteinExistence type="inferred from homology"/>
<dbReference type="eggNOG" id="COG2259">
    <property type="taxonomic scope" value="Bacteria"/>
</dbReference>
<accession>A0A066WQR9</accession>
<evidence type="ECO:0000256" key="3">
    <source>
        <dbReference type="ARBA" id="ARBA00022475"/>
    </source>
</evidence>
<dbReference type="InterPro" id="IPR032808">
    <property type="entry name" value="DoxX"/>
</dbReference>
<evidence type="ECO:0000256" key="6">
    <source>
        <dbReference type="ARBA" id="ARBA00023136"/>
    </source>
</evidence>
<dbReference type="AlphaFoldDB" id="A0A066WQR9"/>
<reference evidence="8 9" key="1">
    <citation type="submission" date="2014-05" db="EMBL/GenBank/DDBJ databases">
        <title>Genome Sequence of Flavobacterium sp. EM1321.</title>
        <authorList>
            <person name="Shin S.-K."/>
            <person name="Yi H."/>
        </authorList>
    </citation>
    <scope>NUCLEOTIDE SEQUENCE [LARGE SCALE GENOMIC DNA]</scope>
    <source>
        <strain evidence="8 9">EM1321</strain>
    </source>
</reference>
<feature type="transmembrane region" description="Helical" evidence="7">
    <location>
        <begin position="73"/>
        <end position="92"/>
    </location>
</feature>
<keyword evidence="3" id="KW-1003">Cell membrane</keyword>
<keyword evidence="4 7" id="KW-0812">Transmembrane</keyword>
<keyword evidence="9" id="KW-1185">Reference proteome</keyword>
<dbReference type="STRING" id="1492738.FEM21_04010"/>